<dbReference type="RefSeq" id="WP_203899922.1">
    <property type="nucleotide sequence ID" value="NZ_BOPF01000010.1"/>
</dbReference>
<keyword evidence="2" id="KW-1185">Reference proteome</keyword>
<dbReference type="EMBL" id="BOPF01000010">
    <property type="protein sequence ID" value="GIJ46388.1"/>
    <property type="molecule type" value="Genomic_DNA"/>
</dbReference>
<sequence length="1098" mass="118322">MTTAAELVDAAALLNPAERMRHVATTAPRLAPGALAELAAGDWFARRLGVVAAAAVRDGAHLARALDDPLTRAHALDSASVPEEAIERLVRGGSLEGRRGAYLWLRRHRRSAVADRLVDGVIARWGDTEGAALLPACSTDVVAARLPALAHAVTGWRGLVSRHPDAVVAHVSRHLAALPPAEASRWFDHSSAALGVLARYRPADVLGWLERHRPTGTLPYQVLVALERLLAVDTVRTVAYLRGEPTRLARMGAFARRRSVRERLATLPDDALGGLLAASGPAEGLVAQVLRGLPPSRRAAVLDIAYAERDRARDVLPDAVVRVLPHARRHAEARRMLALPVVAADPATRLWAASLLPFAEAEPLLDEAVRARSADERALGYGHLVRAAAAERDPRVIVALLDRLGRLRNEQDPVRSHVLRELAKVGPELFPAESRPGLDALVTATLESRDASHASRSALFGFATRMLWHRAVEHDAGLLDWALSTVAALARRGGGTWHPTPLHRVLRRGQEHAMVERLLPYLEADLARGETAPLFALVGQLDRRAWNVPALMALLPRTLEIKRNPPVDRALALWLAPPRGRTDRVSALVADEPSLIANWHVLRCVVRRRPDLLEEYALSGRAPRGRFAPSGRWVPRVGRRDLLGWAPRQVTTFARLLDEEIADRKVNDWQRATSARLRVAVPGTDPAATPLVDHPEVLIAEAALTGLPDGDDPAAALPVLLARADGDRARVTLYAASRCARDVDPARLAALLGDLLANAPKVTARKEAARLLSTLRVPGAADALLAALERPDQHRDVRAAVIGALRGWPDDPRVWPVLDAAATGDRHVASALLGAAPEGLPEAHRRRYAGIAVALAGHPAEQVAVEGLRRLPAWAPWTARVDVAGVLRGALLDRKGEVWRAAASAAADPRTWTALPELPADLVRALLARAADDVDAKAKRDRPARQRLFGLLEELISAVGRARAHAAPLRPIVESLATDPTLVPDAAELSVALLARDDLVERLPALATLVVNHPAAAASVAEDLAERFADEPDAAEAALAALAGRDDRAAGLFAVALVELGGDDAGWSKPWRRRLRALRTHADPEVRIAALEVWTAEE</sequence>
<dbReference type="InterPro" id="IPR016024">
    <property type="entry name" value="ARM-type_fold"/>
</dbReference>
<evidence type="ECO:0000313" key="1">
    <source>
        <dbReference type="EMBL" id="GIJ46388.1"/>
    </source>
</evidence>
<gene>
    <name evidence="1" type="ORF">Val02_32740</name>
</gene>
<evidence type="ECO:0000313" key="2">
    <source>
        <dbReference type="Proteomes" id="UP000619260"/>
    </source>
</evidence>
<name>A0A8J3YMD2_9ACTN</name>
<evidence type="ECO:0008006" key="3">
    <source>
        <dbReference type="Google" id="ProtNLM"/>
    </source>
</evidence>
<accession>A0A8J3YMD2</accession>
<organism evidence="1 2">
    <name type="scientific">Virgisporangium aliadipatigenens</name>
    <dbReference type="NCBI Taxonomy" id="741659"/>
    <lineage>
        <taxon>Bacteria</taxon>
        <taxon>Bacillati</taxon>
        <taxon>Actinomycetota</taxon>
        <taxon>Actinomycetes</taxon>
        <taxon>Micromonosporales</taxon>
        <taxon>Micromonosporaceae</taxon>
        <taxon>Virgisporangium</taxon>
    </lineage>
</organism>
<reference evidence="1" key="1">
    <citation type="submission" date="2021-01" db="EMBL/GenBank/DDBJ databases">
        <title>Whole genome shotgun sequence of Virgisporangium aliadipatigenens NBRC 105644.</title>
        <authorList>
            <person name="Komaki H."/>
            <person name="Tamura T."/>
        </authorList>
    </citation>
    <scope>NUCLEOTIDE SEQUENCE</scope>
    <source>
        <strain evidence="1">NBRC 105644</strain>
    </source>
</reference>
<proteinExistence type="predicted"/>
<comment type="caution">
    <text evidence="1">The sequence shown here is derived from an EMBL/GenBank/DDBJ whole genome shotgun (WGS) entry which is preliminary data.</text>
</comment>
<dbReference type="Proteomes" id="UP000619260">
    <property type="component" value="Unassembled WGS sequence"/>
</dbReference>
<dbReference type="AlphaFoldDB" id="A0A8J3YMD2"/>
<dbReference type="SUPFAM" id="SSF48371">
    <property type="entry name" value="ARM repeat"/>
    <property type="match status" value="2"/>
</dbReference>
<protein>
    <recommendedName>
        <fullName evidence="3">HEAT repeat domain-containing protein</fullName>
    </recommendedName>
</protein>